<dbReference type="InterPro" id="IPR029058">
    <property type="entry name" value="AB_hydrolase_fold"/>
</dbReference>
<evidence type="ECO:0000256" key="4">
    <source>
        <dbReference type="SAM" id="MobiDB-lite"/>
    </source>
</evidence>
<dbReference type="GeneID" id="63821307"/>
<dbReference type="NCBIfam" id="TIGR01392">
    <property type="entry name" value="homoserO_Ac_trn"/>
    <property type="match status" value="1"/>
</dbReference>
<evidence type="ECO:0000313" key="6">
    <source>
        <dbReference type="EMBL" id="KZT07705.1"/>
    </source>
</evidence>
<dbReference type="InterPro" id="IPR008220">
    <property type="entry name" value="HAT_MetX-like"/>
</dbReference>
<feature type="compositionally biased region" description="Polar residues" evidence="4">
    <location>
        <begin position="267"/>
        <end position="284"/>
    </location>
</feature>
<dbReference type="InterPro" id="IPR000073">
    <property type="entry name" value="AB_hydrolase_1"/>
</dbReference>
<dbReference type="Proteomes" id="UP000076871">
    <property type="component" value="Unassembled WGS sequence"/>
</dbReference>
<dbReference type="HAMAP" id="MF_00296">
    <property type="entry name" value="MetX_acyltransf"/>
    <property type="match status" value="1"/>
</dbReference>
<feature type="region of interest" description="Disordered" evidence="4">
    <location>
        <begin position="226"/>
        <end position="286"/>
    </location>
</feature>
<dbReference type="PANTHER" id="PTHR32268">
    <property type="entry name" value="HOMOSERINE O-ACETYLTRANSFERASE"/>
    <property type="match status" value="1"/>
</dbReference>
<dbReference type="GO" id="GO:0009092">
    <property type="term" value="P:homoserine metabolic process"/>
    <property type="evidence" value="ECO:0007669"/>
    <property type="project" value="TreeGrafter"/>
</dbReference>
<protein>
    <submittedName>
        <fullName evidence="6">Homoserine O-acetyltransferase</fullName>
    </submittedName>
</protein>
<evidence type="ECO:0000256" key="3">
    <source>
        <dbReference type="PIRSR" id="PIRSR000443-1"/>
    </source>
</evidence>
<evidence type="ECO:0000259" key="5">
    <source>
        <dbReference type="Pfam" id="PF00561"/>
    </source>
</evidence>
<accession>A0A165ET61</accession>
<proteinExistence type="inferred from homology"/>
<feature type="active site" evidence="3">
    <location>
        <position position="389"/>
    </location>
</feature>
<comment type="similarity">
    <text evidence="1">Belongs to the AB hydrolase superfamily. MetX family.</text>
</comment>
<dbReference type="OrthoDB" id="191364at2759"/>
<evidence type="ECO:0000313" key="7">
    <source>
        <dbReference type="Proteomes" id="UP000076871"/>
    </source>
</evidence>
<name>A0A165ET61_9APHY</name>
<feature type="active site" evidence="3">
    <location>
        <position position="360"/>
    </location>
</feature>
<sequence length="449" mass="49876">MQASFAALIDQKYYTVPFFTLESGRVLKNVPVAYKTWGKLNETRDNVMIICHAFTGSSDVEDWWGPLMGKGKAFDPQRYFIFCANVLGSPYGSASPVTVNPETGKPYGPEFPATTIRDDVRLHKLVLDYLGVSSVAVAIGGSMGGMAILEWPLCTPKGYIRHIIPIATSARHSAWCISWGEAQRQSIYSDPVYEDGFYKSQPASGLAAARMAALLTFRSRDSFERRFGRKPQRLPADAVPTPPRSPVSPEADDALAAHNDGQRKRTSINGSASGTPILSRSISPTPRHPIFSAQSYLRYQGDKFISRFDANCYIHITRKMDTHDVTRGRLLSPDEDESHALARVLSTLPPRALVIGIQTDGLFTPSEQREIAEYVPDAECVIIPSPEGHDGFLLEFELINGHIMQFLKREFPDYYRIADGSEAADEPEEGFDVKRTSMFGEAEADVIRW</sequence>
<gene>
    <name evidence="6" type="ORF">LAESUDRAFT_651038</name>
</gene>
<dbReference type="GO" id="GO:0009086">
    <property type="term" value="P:methionine biosynthetic process"/>
    <property type="evidence" value="ECO:0007669"/>
    <property type="project" value="TreeGrafter"/>
</dbReference>
<dbReference type="SUPFAM" id="SSF53474">
    <property type="entry name" value="alpha/beta-Hydrolases"/>
    <property type="match status" value="1"/>
</dbReference>
<evidence type="ECO:0000256" key="2">
    <source>
        <dbReference type="ARBA" id="ARBA00022679"/>
    </source>
</evidence>
<keyword evidence="2 6" id="KW-0808">Transferase</keyword>
<organism evidence="6 7">
    <name type="scientific">Laetiporus sulphureus 93-53</name>
    <dbReference type="NCBI Taxonomy" id="1314785"/>
    <lineage>
        <taxon>Eukaryota</taxon>
        <taxon>Fungi</taxon>
        <taxon>Dikarya</taxon>
        <taxon>Basidiomycota</taxon>
        <taxon>Agaricomycotina</taxon>
        <taxon>Agaricomycetes</taxon>
        <taxon>Polyporales</taxon>
        <taxon>Laetiporus</taxon>
    </lineage>
</organism>
<dbReference type="AlphaFoldDB" id="A0A165ET61"/>
<reference evidence="6 7" key="1">
    <citation type="journal article" date="2016" name="Mol. Biol. Evol.">
        <title>Comparative Genomics of Early-Diverging Mushroom-Forming Fungi Provides Insights into the Origins of Lignocellulose Decay Capabilities.</title>
        <authorList>
            <person name="Nagy L.G."/>
            <person name="Riley R."/>
            <person name="Tritt A."/>
            <person name="Adam C."/>
            <person name="Daum C."/>
            <person name="Floudas D."/>
            <person name="Sun H."/>
            <person name="Yadav J.S."/>
            <person name="Pangilinan J."/>
            <person name="Larsson K.H."/>
            <person name="Matsuura K."/>
            <person name="Barry K."/>
            <person name="Labutti K."/>
            <person name="Kuo R."/>
            <person name="Ohm R.A."/>
            <person name="Bhattacharya S.S."/>
            <person name="Shirouzu T."/>
            <person name="Yoshinaga Y."/>
            <person name="Martin F.M."/>
            <person name="Grigoriev I.V."/>
            <person name="Hibbett D.S."/>
        </authorList>
    </citation>
    <scope>NUCLEOTIDE SEQUENCE [LARGE SCALE GENOMIC DNA]</scope>
    <source>
        <strain evidence="6 7">93-53</strain>
    </source>
</reference>
<dbReference type="Pfam" id="PF00561">
    <property type="entry name" value="Abhydrolase_1"/>
    <property type="match status" value="1"/>
</dbReference>
<feature type="domain" description="AB hydrolase-1" evidence="5">
    <location>
        <begin position="46"/>
        <end position="394"/>
    </location>
</feature>
<keyword evidence="7" id="KW-1185">Reference proteome</keyword>
<dbReference type="RefSeq" id="XP_040765445.1">
    <property type="nucleotide sequence ID" value="XM_040904277.1"/>
</dbReference>
<dbReference type="FunCoup" id="A0A165ET61">
    <property type="interactions" value="122"/>
</dbReference>
<dbReference type="STRING" id="1314785.A0A165ET61"/>
<dbReference type="PANTHER" id="PTHR32268:SF11">
    <property type="entry name" value="HOMOSERINE O-ACETYLTRANSFERASE"/>
    <property type="match status" value="1"/>
</dbReference>
<dbReference type="Gene3D" id="3.40.50.1820">
    <property type="entry name" value="alpha/beta hydrolase"/>
    <property type="match status" value="1"/>
</dbReference>
<dbReference type="EMBL" id="KV427618">
    <property type="protein sequence ID" value="KZT07705.1"/>
    <property type="molecule type" value="Genomic_DNA"/>
</dbReference>
<evidence type="ECO:0000256" key="1">
    <source>
        <dbReference type="ARBA" id="ARBA00006886"/>
    </source>
</evidence>
<dbReference type="GO" id="GO:0004414">
    <property type="term" value="F:homoserine O-acetyltransferase activity"/>
    <property type="evidence" value="ECO:0007669"/>
    <property type="project" value="TreeGrafter"/>
</dbReference>
<dbReference type="PIRSF" id="PIRSF000443">
    <property type="entry name" value="Homoser_Ac_trans"/>
    <property type="match status" value="1"/>
</dbReference>
<feature type="active site" description="Nucleophile" evidence="3">
    <location>
        <position position="142"/>
    </location>
</feature>
<dbReference type="InParanoid" id="A0A165ET61"/>